<evidence type="ECO:0000313" key="3">
    <source>
        <dbReference type="EMBL" id="MBD1383919.1"/>
    </source>
</evidence>
<evidence type="ECO:0000313" key="4">
    <source>
        <dbReference type="Proteomes" id="UP000618754"/>
    </source>
</evidence>
<feature type="signal peptide" evidence="1">
    <location>
        <begin position="1"/>
        <end position="25"/>
    </location>
</feature>
<dbReference type="EMBL" id="JACWMW010000001">
    <property type="protein sequence ID" value="MBD1383919.1"/>
    <property type="molecule type" value="Genomic_DNA"/>
</dbReference>
<sequence length="487" mass="51859">MSNKSFTLIALILFCLIFSCKKSTTPDPVKPEETKINKTLLTGWWAPVEKNNARIYFGEDNFFYQDTITKAGEKNVSAPIAGFWSLSGNDIKCKQTPTGTDLKAFTVESLIAGKLIVKGGNTTISYSKVNLPAITSPAITTIAGNGTIGYSGDGGLAVNASLSGDIRGMVIDKAGNLYFCDYTNNVVRKITTDGKISTVIGSGKKYEYGIERKPYIDGSNATSADILSPLDLALDADGNLYVSEDVSDYGRIDKITPDGKIYLVAGSKNPPSKDIGDGGLATKATLSEPAGLAFDKQGNLYVADIRNYRIRKISSKTKIITTIAGNGNGEVISPIENALATSTEIQPIFLSIDANDNIYYTDITRIGIRKITASTGKITTITNSSIKNSANSGDGGLISNAYAGWPWGLCQANNGDIYFITDFASLRKISNATNIVTKVAGNGYSGYIGEGPHATAYSLQEAYQVALDNSGNAYVSQPGRISKISIN</sequence>
<dbReference type="Pfam" id="PF25021">
    <property type="entry name" value="TEN_NHL"/>
    <property type="match status" value="2"/>
</dbReference>
<dbReference type="PROSITE" id="PS51257">
    <property type="entry name" value="PROKAR_LIPOPROTEIN"/>
    <property type="match status" value="1"/>
</dbReference>
<protein>
    <recommendedName>
        <fullName evidence="2">Teneurin NHL domain-containing protein</fullName>
    </recommendedName>
</protein>
<dbReference type="Gene3D" id="2.120.10.30">
    <property type="entry name" value="TolB, C-terminal domain"/>
    <property type="match status" value="3"/>
</dbReference>
<keyword evidence="4" id="KW-1185">Reference proteome</keyword>
<dbReference type="RefSeq" id="WP_191173831.1">
    <property type="nucleotide sequence ID" value="NZ_JACWMW010000001.1"/>
</dbReference>
<gene>
    <name evidence="3" type="ORF">IDJ75_01400</name>
</gene>
<keyword evidence="1" id="KW-0732">Signal</keyword>
<feature type="chain" id="PRO_5046856524" description="Teneurin NHL domain-containing protein" evidence="1">
    <location>
        <begin position="26"/>
        <end position="487"/>
    </location>
</feature>
<dbReference type="Proteomes" id="UP000618754">
    <property type="component" value="Unassembled WGS sequence"/>
</dbReference>
<dbReference type="SUPFAM" id="SSF101898">
    <property type="entry name" value="NHL repeat"/>
    <property type="match status" value="1"/>
</dbReference>
<dbReference type="InterPro" id="IPR050952">
    <property type="entry name" value="TRIM-NHL_E3_ligases"/>
</dbReference>
<accession>A0ABR7X017</accession>
<name>A0ABR7X017_9SPHI</name>
<proteinExistence type="predicted"/>
<dbReference type="PANTHER" id="PTHR24104">
    <property type="entry name" value="E3 UBIQUITIN-PROTEIN LIGASE NHLRC1-RELATED"/>
    <property type="match status" value="1"/>
</dbReference>
<reference evidence="3 4" key="1">
    <citation type="submission" date="2020-09" db="EMBL/GenBank/DDBJ databases">
        <title>Novel species of Mucilaginibacter isolated from a glacier on the Tibetan Plateau.</title>
        <authorList>
            <person name="Liu Q."/>
            <person name="Xin Y.-H."/>
        </authorList>
    </citation>
    <scope>NUCLEOTIDE SEQUENCE [LARGE SCALE GENOMIC DNA]</scope>
    <source>
        <strain evidence="3 4">CGMCC 1.13878</strain>
    </source>
</reference>
<dbReference type="InterPro" id="IPR011042">
    <property type="entry name" value="6-blade_b-propeller_TolB-like"/>
</dbReference>
<dbReference type="InterPro" id="IPR056822">
    <property type="entry name" value="TEN_NHL"/>
</dbReference>
<organism evidence="3 4">
    <name type="scientific">Mucilaginibacter rigui</name>
    <dbReference type="NCBI Taxonomy" id="534635"/>
    <lineage>
        <taxon>Bacteria</taxon>
        <taxon>Pseudomonadati</taxon>
        <taxon>Bacteroidota</taxon>
        <taxon>Sphingobacteriia</taxon>
        <taxon>Sphingobacteriales</taxon>
        <taxon>Sphingobacteriaceae</taxon>
        <taxon>Mucilaginibacter</taxon>
    </lineage>
</organism>
<dbReference type="PANTHER" id="PTHR24104:SF25">
    <property type="entry name" value="PROTEIN LIN-41"/>
    <property type="match status" value="1"/>
</dbReference>
<feature type="domain" description="Teneurin NHL" evidence="2">
    <location>
        <begin position="272"/>
        <end position="334"/>
    </location>
</feature>
<evidence type="ECO:0000259" key="2">
    <source>
        <dbReference type="Pfam" id="PF25021"/>
    </source>
</evidence>
<comment type="caution">
    <text evidence="3">The sequence shown here is derived from an EMBL/GenBank/DDBJ whole genome shotgun (WGS) entry which is preliminary data.</text>
</comment>
<feature type="domain" description="Teneurin NHL" evidence="2">
    <location>
        <begin position="151"/>
        <end position="204"/>
    </location>
</feature>
<evidence type="ECO:0000256" key="1">
    <source>
        <dbReference type="SAM" id="SignalP"/>
    </source>
</evidence>